<evidence type="ECO:0000256" key="5">
    <source>
        <dbReference type="ARBA" id="ARBA00022989"/>
    </source>
</evidence>
<gene>
    <name evidence="12" type="primary">LOC120283845</name>
</gene>
<dbReference type="PANTHER" id="PTHR32285">
    <property type="entry name" value="PROTEIN TRICHOME BIREFRINGENCE-LIKE 9-RELATED"/>
    <property type="match status" value="1"/>
</dbReference>
<comment type="subcellular location">
    <subcellularLocation>
        <location evidence="1">Golgi apparatus membrane</location>
        <topology evidence="1">Single-pass type II membrane protein</topology>
    </subcellularLocation>
</comment>
<sequence length="423" mass="48950">MQKPLINLHQRLHFLTKKHIFFALYLLLLLALIQLHHQHKKSLISHEVMRTKAEDGSAGRANMKCDFSIGKWIRNKAKPIYNGTSCGTIKEGQNCMANGRPDTGYLHWRWQPVGCDLHPFHPSLFLTLIQNKHLAFVGDSLARNQLESLMCLLSTVSQPELIYSSGDDNKFKRWAFPSYNATVSLFWSPLLVKHVEKEPSLGKNYNKLYMDSVDERWARELDEIDIVVFSAGHWFLLPAIYYDTAGGDVLGCHYCPEFNYTEIGFFDIFRKSLRIALNEVKRRRSRRRSSEKLVVLTTFSPAHFEGEWNKAGACSKMEPFKEGEKKMEYMDGEMRRIGVEEVRKGNDVEEEEEEVNGRVKYEVVDVTELALMRGDGHPGPYMNPFPYAQGYKERLQNDCVHWCLPGPIDAWNEILLEIIKSWK</sequence>
<organism evidence="11 12">
    <name type="scientific">Dioscorea cayennensis subsp. rotundata</name>
    <name type="common">White Guinea yam</name>
    <name type="synonym">Dioscorea rotundata</name>
    <dbReference type="NCBI Taxonomy" id="55577"/>
    <lineage>
        <taxon>Eukaryota</taxon>
        <taxon>Viridiplantae</taxon>
        <taxon>Streptophyta</taxon>
        <taxon>Embryophyta</taxon>
        <taxon>Tracheophyta</taxon>
        <taxon>Spermatophyta</taxon>
        <taxon>Magnoliopsida</taxon>
        <taxon>Liliopsida</taxon>
        <taxon>Dioscoreales</taxon>
        <taxon>Dioscoreaceae</taxon>
        <taxon>Dioscorea</taxon>
    </lineage>
</organism>
<dbReference type="PANTHER" id="PTHR32285:SF57">
    <property type="entry name" value="XYLOGLUCAN O-ACETYLTRANSFERASE 1"/>
    <property type="match status" value="1"/>
</dbReference>
<evidence type="ECO:0000313" key="11">
    <source>
        <dbReference type="Proteomes" id="UP001515500"/>
    </source>
</evidence>
<dbReference type="InterPro" id="IPR026057">
    <property type="entry name" value="TBL_C"/>
</dbReference>
<dbReference type="InterPro" id="IPR029962">
    <property type="entry name" value="TBL"/>
</dbReference>
<keyword evidence="7 8" id="KW-0472">Membrane</keyword>
<keyword evidence="4" id="KW-0735">Signal-anchor</keyword>
<evidence type="ECO:0000313" key="12">
    <source>
        <dbReference type="RefSeq" id="XP_039146544.1"/>
    </source>
</evidence>
<keyword evidence="6" id="KW-0333">Golgi apparatus</keyword>
<comment type="similarity">
    <text evidence="2">Belongs to the PC-esterase family. TBL subfamily.</text>
</comment>
<evidence type="ECO:0000256" key="8">
    <source>
        <dbReference type="SAM" id="Phobius"/>
    </source>
</evidence>
<feature type="domain" description="Trichome birefringence-like N-terminal" evidence="10">
    <location>
        <begin position="64"/>
        <end position="116"/>
    </location>
</feature>
<proteinExistence type="inferred from homology"/>
<evidence type="ECO:0000259" key="9">
    <source>
        <dbReference type="Pfam" id="PF13839"/>
    </source>
</evidence>
<dbReference type="GeneID" id="120283845"/>
<name>A0AB40D4G7_DIOCR</name>
<dbReference type="Proteomes" id="UP001515500">
    <property type="component" value="Chromosome 19"/>
</dbReference>
<dbReference type="AlphaFoldDB" id="A0AB40D4G7"/>
<dbReference type="Pfam" id="PF14416">
    <property type="entry name" value="PMR5N"/>
    <property type="match status" value="1"/>
</dbReference>
<dbReference type="GO" id="GO:1990538">
    <property type="term" value="F:xylan O-acetyltransferase activity"/>
    <property type="evidence" value="ECO:0007669"/>
    <property type="project" value="UniProtKB-ARBA"/>
</dbReference>
<keyword evidence="5 8" id="KW-1133">Transmembrane helix</keyword>
<dbReference type="GO" id="GO:0000139">
    <property type="term" value="C:Golgi membrane"/>
    <property type="evidence" value="ECO:0007669"/>
    <property type="project" value="UniProtKB-SubCell"/>
</dbReference>
<evidence type="ECO:0000256" key="4">
    <source>
        <dbReference type="ARBA" id="ARBA00022968"/>
    </source>
</evidence>
<keyword evidence="3 8" id="KW-0812">Transmembrane</keyword>
<evidence type="ECO:0000259" key="10">
    <source>
        <dbReference type="Pfam" id="PF14416"/>
    </source>
</evidence>
<evidence type="ECO:0000256" key="2">
    <source>
        <dbReference type="ARBA" id="ARBA00007727"/>
    </source>
</evidence>
<reference evidence="12" key="1">
    <citation type="submission" date="2025-08" db="UniProtKB">
        <authorList>
            <consortium name="RefSeq"/>
        </authorList>
    </citation>
    <scope>IDENTIFICATION</scope>
</reference>
<evidence type="ECO:0000256" key="1">
    <source>
        <dbReference type="ARBA" id="ARBA00004323"/>
    </source>
</evidence>
<accession>A0AB40D4G7</accession>
<feature type="domain" description="Trichome birefringence-like C-terminal" evidence="9">
    <location>
        <begin position="119"/>
        <end position="417"/>
    </location>
</feature>
<dbReference type="RefSeq" id="XP_039146544.1">
    <property type="nucleotide sequence ID" value="XM_039290610.1"/>
</dbReference>
<keyword evidence="11" id="KW-1185">Reference proteome</keyword>
<evidence type="ECO:0000256" key="7">
    <source>
        <dbReference type="ARBA" id="ARBA00023136"/>
    </source>
</evidence>
<dbReference type="Pfam" id="PF13839">
    <property type="entry name" value="PC-Esterase"/>
    <property type="match status" value="1"/>
</dbReference>
<dbReference type="InterPro" id="IPR025846">
    <property type="entry name" value="TBL_N"/>
</dbReference>
<evidence type="ECO:0000256" key="6">
    <source>
        <dbReference type="ARBA" id="ARBA00023034"/>
    </source>
</evidence>
<protein>
    <submittedName>
        <fullName evidence="12">Protein ALTERED XYLOGLUCAN 4-like</fullName>
    </submittedName>
</protein>
<feature type="transmembrane region" description="Helical" evidence="8">
    <location>
        <begin position="20"/>
        <end position="37"/>
    </location>
</feature>
<evidence type="ECO:0000256" key="3">
    <source>
        <dbReference type="ARBA" id="ARBA00022692"/>
    </source>
</evidence>